<gene>
    <name evidence="2" type="ORF">EGW08_004476</name>
</gene>
<name>A0A433U1P3_ELYCH</name>
<protein>
    <submittedName>
        <fullName evidence="2">Uncharacterized protein</fullName>
    </submittedName>
</protein>
<reference evidence="2 3" key="1">
    <citation type="submission" date="2019-01" db="EMBL/GenBank/DDBJ databases">
        <title>A draft genome assembly of the solar-powered sea slug Elysia chlorotica.</title>
        <authorList>
            <person name="Cai H."/>
            <person name="Li Q."/>
            <person name="Fang X."/>
            <person name="Li J."/>
            <person name="Curtis N.E."/>
            <person name="Altenburger A."/>
            <person name="Shibata T."/>
            <person name="Feng M."/>
            <person name="Maeda T."/>
            <person name="Schwartz J.A."/>
            <person name="Shigenobu S."/>
            <person name="Lundholm N."/>
            <person name="Nishiyama T."/>
            <person name="Yang H."/>
            <person name="Hasebe M."/>
            <person name="Li S."/>
            <person name="Pierce S.K."/>
            <person name="Wang J."/>
        </authorList>
    </citation>
    <scope>NUCLEOTIDE SEQUENCE [LARGE SCALE GENOMIC DNA]</scope>
    <source>
        <strain evidence="2">EC2010</strain>
        <tissue evidence="2">Whole organism of an adult</tissue>
    </source>
</reference>
<dbReference type="EMBL" id="RQTK01000102">
    <property type="protein sequence ID" value="RUS87730.1"/>
    <property type="molecule type" value="Genomic_DNA"/>
</dbReference>
<dbReference type="Proteomes" id="UP000271974">
    <property type="component" value="Unassembled WGS sequence"/>
</dbReference>
<evidence type="ECO:0000313" key="3">
    <source>
        <dbReference type="Proteomes" id="UP000271974"/>
    </source>
</evidence>
<feature type="non-terminal residue" evidence="2">
    <location>
        <position position="1"/>
    </location>
</feature>
<keyword evidence="1" id="KW-0812">Transmembrane</keyword>
<keyword evidence="1" id="KW-1133">Transmembrane helix</keyword>
<keyword evidence="1" id="KW-0472">Membrane</keyword>
<dbReference type="OrthoDB" id="6143841at2759"/>
<proteinExistence type="predicted"/>
<evidence type="ECO:0000256" key="1">
    <source>
        <dbReference type="SAM" id="Phobius"/>
    </source>
</evidence>
<accession>A0A433U1P3</accession>
<keyword evidence="3" id="KW-1185">Reference proteome</keyword>
<feature type="transmembrane region" description="Helical" evidence="1">
    <location>
        <begin position="105"/>
        <end position="124"/>
    </location>
</feature>
<comment type="caution">
    <text evidence="2">The sequence shown here is derived from an EMBL/GenBank/DDBJ whole genome shotgun (WGS) entry which is preliminary data.</text>
</comment>
<sequence length="206" mass="23696">DISKSDTAVKTHLILSFLCLANTTLGATPIRLAHGLYPVLLTLTYIVYANTALRCTSSPRYIPHLEKNGPIWRHWLVHERLRLEQCYLEPLMWHVNSMCCVTFTALWMALTFGCHCGLVLLCWARRVVFRCHRQRSAPVYGQSPTTHFYTEHGAEVSPQMVRLIEEDGFKAQDFVTGYQNSPPFTSAVPRRRWRTRGTRDDGLDFL</sequence>
<evidence type="ECO:0000313" key="2">
    <source>
        <dbReference type="EMBL" id="RUS87730.1"/>
    </source>
</evidence>
<dbReference type="AlphaFoldDB" id="A0A433U1P3"/>
<organism evidence="2 3">
    <name type="scientific">Elysia chlorotica</name>
    <name type="common">Eastern emerald elysia</name>
    <name type="synonym">Sea slug</name>
    <dbReference type="NCBI Taxonomy" id="188477"/>
    <lineage>
        <taxon>Eukaryota</taxon>
        <taxon>Metazoa</taxon>
        <taxon>Spiralia</taxon>
        <taxon>Lophotrochozoa</taxon>
        <taxon>Mollusca</taxon>
        <taxon>Gastropoda</taxon>
        <taxon>Heterobranchia</taxon>
        <taxon>Euthyneura</taxon>
        <taxon>Panpulmonata</taxon>
        <taxon>Sacoglossa</taxon>
        <taxon>Placobranchoidea</taxon>
        <taxon>Plakobranchidae</taxon>
        <taxon>Elysia</taxon>
    </lineage>
</organism>